<dbReference type="PANTHER" id="PTHR26312:SF67">
    <property type="entry name" value="PROTEIN SLOW GREEN 1, CHLOROPLASTIC"/>
    <property type="match status" value="1"/>
</dbReference>
<proteinExistence type="predicted"/>
<accession>A0A067DYM0</accession>
<name>A0A067DYM0_CITSI</name>
<keyword evidence="3" id="KW-1185">Reference proteome</keyword>
<dbReference type="SUPFAM" id="SSF48452">
    <property type="entry name" value="TPR-like"/>
    <property type="match status" value="1"/>
</dbReference>
<dbReference type="Proteomes" id="UP000027120">
    <property type="component" value="Unassembled WGS sequence"/>
</dbReference>
<evidence type="ECO:0000256" key="1">
    <source>
        <dbReference type="SAM" id="Coils"/>
    </source>
</evidence>
<dbReference type="InterPro" id="IPR011990">
    <property type="entry name" value="TPR-like_helical_dom_sf"/>
</dbReference>
<organism evidence="2 3">
    <name type="scientific">Citrus sinensis</name>
    <name type="common">Sweet orange</name>
    <name type="synonym">Citrus aurantium var. sinensis</name>
    <dbReference type="NCBI Taxonomy" id="2711"/>
    <lineage>
        <taxon>Eukaryota</taxon>
        <taxon>Viridiplantae</taxon>
        <taxon>Streptophyta</taxon>
        <taxon>Embryophyta</taxon>
        <taxon>Tracheophyta</taxon>
        <taxon>Spermatophyta</taxon>
        <taxon>Magnoliopsida</taxon>
        <taxon>eudicotyledons</taxon>
        <taxon>Gunneridae</taxon>
        <taxon>Pentapetalae</taxon>
        <taxon>rosids</taxon>
        <taxon>malvids</taxon>
        <taxon>Sapindales</taxon>
        <taxon>Rutaceae</taxon>
        <taxon>Aurantioideae</taxon>
        <taxon>Citrus</taxon>
    </lineage>
</organism>
<reference evidence="2 3" key="1">
    <citation type="submission" date="2014-04" db="EMBL/GenBank/DDBJ databases">
        <authorList>
            <consortium name="International Citrus Genome Consortium"/>
            <person name="Gmitter F."/>
            <person name="Chen C."/>
            <person name="Farmerie W."/>
            <person name="Harkins T."/>
            <person name="Desany B."/>
            <person name="Mohiuddin M."/>
            <person name="Kodira C."/>
            <person name="Borodovsky M."/>
            <person name="Lomsadze A."/>
            <person name="Burns P."/>
            <person name="Jenkins J."/>
            <person name="Prochnik S."/>
            <person name="Shu S."/>
            <person name="Chapman J."/>
            <person name="Pitluck S."/>
            <person name="Schmutz J."/>
            <person name="Rokhsar D."/>
        </authorList>
    </citation>
    <scope>NUCLEOTIDE SEQUENCE</scope>
</reference>
<keyword evidence="1" id="KW-0175">Coiled coil</keyword>
<evidence type="ECO:0000313" key="3">
    <source>
        <dbReference type="Proteomes" id="UP000027120"/>
    </source>
</evidence>
<dbReference type="AlphaFoldDB" id="A0A067DYM0"/>
<gene>
    <name evidence="2" type="ORF">CISIN_1g040440mg</name>
</gene>
<dbReference type="eggNOG" id="ENOG502QU4B">
    <property type="taxonomic scope" value="Eukaryota"/>
</dbReference>
<dbReference type="SMR" id="A0A067DYM0"/>
<dbReference type="PANTHER" id="PTHR26312">
    <property type="entry name" value="TETRATRICOPEPTIDE REPEAT PROTEIN 5"/>
    <property type="match status" value="1"/>
</dbReference>
<sequence>MESLAKLHGGHQPLSLSFNHHRPSFPKSISFISLRTPPSSSPFKFSCIRASSSPASQQNPKPSLLRTLTPLSSPLIKITSVTVAAAALLFMRLPFHSIKPAIAAPVAAAATVESTNESTKDTTSAREDVSYEEKEKEIEQHLAANPNDIEALQTLMEVRIKSQKLVEAVDVIDRLIELEPNEFEWQLLKAQVQSYAGESEAAIKGFEEILRKDPLRVEAYHGLVMAYDGSDKKLNEVEKRIEKAMERCKKEKKKSDLRDFKLLIAQIKVMESKHSEALRVYEELVKEEPRDFRPYLCQGIIYTLLRKKDEAEKQFEKFRRLVPRNHPYREYFVDNMVATKIFGEKVDRESMASKS</sequence>
<dbReference type="Gene3D" id="1.25.40.10">
    <property type="entry name" value="Tetratricopeptide repeat domain"/>
    <property type="match status" value="2"/>
</dbReference>
<feature type="coiled-coil region" evidence="1">
    <location>
        <begin position="227"/>
        <end position="254"/>
    </location>
</feature>
<evidence type="ECO:0000313" key="2">
    <source>
        <dbReference type="EMBL" id="KDO44112.1"/>
    </source>
</evidence>
<dbReference type="PaxDb" id="2711-XP_006480730.1"/>
<dbReference type="EMBL" id="KK785328">
    <property type="protein sequence ID" value="KDO44112.1"/>
    <property type="molecule type" value="Genomic_DNA"/>
</dbReference>
<protein>
    <submittedName>
        <fullName evidence="2">Uncharacterized protein</fullName>
    </submittedName>
</protein>
<dbReference type="Pfam" id="PF14559">
    <property type="entry name" value="TPR_19"/>
    <property type="match status" value="1"/>
</dbReference>
<dbReference type="STRING" id="2711.A0A067DYM0"/>